<reference evidence="2 3" key="1">
    <citation type="submission" date="2017-06" db="EMBL/GenBank/DDBJ databases">
        <authorList>
            <person name="Kim H.J."/>
            <person name="Triplett B.A."/>
        </authorList>
    </citation>
    <scope>NUCLEOTIDE SEQUENCE [LARGE SCALE GENOMIC DNA]</scope>
    <source>
        <strain evidence="2 3">DSM 43151</strain>
    </source>
</reference>
<gene>
    <name evidence="2" type="ORF">SAMN06264365_104261</name>
</gene>
<dbReference type="Proteomes" id="UP000198415">
    <property type="component" value="Unassembled WGS sequence"/>
</dbReference>
<proteinExistence type="predicted"/>
<evidence type="ECO:0000313" key="3">
    <source>
        <dbReference type="Proteomes" id="UP000198415"/>
    </source>
</evidence>
<name>A0A238Y734_9ACTN</name>
<evidence type="ECO:0008006" key="4">
    <source>
        <dbReference type="Google" id="ProtNLM"/>
    </source>
</evidence>
<sequence>MTADLTFEQLATAIQRGEVEAIADALLAMDEPARRALGKSLPAFAAARMPRIDLAPPESWQLMRRRNDAMRVAGAGCLTGAAKVVSWLRNFGNGDDSTLASTLIRVLRAPGRPSLAVVARGMATRLRSNQIHQQWRLISRLLDAAGEPVPPTEATLRGWLRETGCSSAALRDDPRTPYLLPHVFTIPGLGTEVSAGGLANLAEQRDVVFSGCLFRLAEGDRANAVRSFVELHRMLAPGLDECAEHRQSYLVMVNSPHSTVVTVAQESLRAVDDAGLLDTEAVADAALSVLARREKKVVRAQLAWLDQALARKADPVLFEALLTGLANESTDLAERTLRLAGKHLPAFGPTGRERLASAAETLTGDLHRQVTELLPEIAPAPPLTDGRVPAAAAVAAAAALEPVRSIPELVPVVVELLRLNQEPLLTEQVLDALVRFANTDREALAAALKPKVPDWSGALTNLLRAVIQRSWTVWQPSYWEINAGPLFWMLAERLRELGGQMAGTLPPALLATPATLDGHVDPERVLSLLAAGERDGWQPGPYDLSQAMLRLPRTVDPAVLAGAERLTGPAGRLFAAWLRGGGLPDPVVVTLTTIWHRCPDPDRCTCEQPPITRRTSAFDAIPLPVPTWHAGPGSVDPLADADGPDPQAGTNGRLGLPAASAARPAGHAPEFTLAVPPGLFEMPADPDRTRGNRSNHAVISWPMVLPGHPEIVAAQALPQITMAADGNFPPQLDILPALAASTGPFGPALALCLARGLSADHRSGRTSATDAFVELAARGKLDGALIGREMAHLQRGGWLNVKRVAGCLTDALRAEVTTEVWTTVRELLPAALAAPDAGTPALLTLAEAAASAVHATEDLPEVAEVAGRSGRTRLITEAARLARTLTANRTPGGA</sequence>
<feature type="region of interest" description="Disordered" evidence="1">
    <location>
        <begin position="630"/>
        <end position="652"/>
    </location>
</feature>
<evidence type="ECO:0000313" key="2">
    <source>
        <dbReference type="EMBL" id="SNR66139.1"/>
    </source>
</evidence>
<organism evidence="2 3">
    <name type="scientific">Actinoplanes regularis</name>
    <dbReference type="NCBI Taxonomy" id="52697"/>
    <lineage>
        <taxon>Bacteria</taxon>
        <taxon>Bacillati</taxon>
        <taxon>Actinomycetota</taxon>
        <taxon>Actinomycetes</taxon>
        <taxon>Micromonosporales</taxon>
        <taxon>Micromonosporaceae</taxon>
        <taxon>Actinoplanes</taxon>
    </lineage>
</organism>
<evidence type="ECO:0000256" key="1">
    <source>
        <dbReference type="SAM" id="MobiDB-lite"/>
    </source>
</evidence>
<protein>
    <recommendedName>
        <fullName evidence="4">Secreted protein</fullName>
    </recommendedName>
</protein>
<dbReference type="AlphaFoldDB" id="A0A238Y734"/>
<dbReference type="EMBL" id="FZNR01000004">
    <property type="protein sequence ID" value="SNR66139.1"/>
    <property type="molecule type" value="Genomic_DNA"/>
</dbReference>
<dbReference type="OrthoDB" id="3245799at2"/>
<dbReference type="RefSeq" id="WP_089293439.1">
    <property type="nucleotide sequence ID" value="NZ_BOMU01000038.1"/>
</dbReference>
<accession>A0A238Y734</accession>
<keyword evidence="3" id="KW-1185">Reference proteome</keyword>